<evidence type="ECO:0000256" key="6">
    <source>
        <dbReference type="ARBA" id="ARBA00023237"/>
    </source>
</evidence>
<gene>
    <name evidence="9" type="ORF">DWW18_00825</name>
</gene>
<dbReference type="InterPro" id="IPR023996">
    <property type="entry name" value="TonB-dep_OMP_SusC/RagA"/>
</dbReference>
<evidence type="ECO:0000313" key="10">
    <source>
        <dbReference type="Proteomes" id="UP000283589"/>
    </source>
</evidence>
<evidence type="ECO:0000256" key="3">
    <source>
        <dbReference type="ARBA" id="ARBA00022452"/>
    </source>
</evidence>
<dbReference type="GO" id="GO:0009279">
    <property type="term" value="C:cell outer membrane"/>
    <property type="evidence" value="ECO:0007669"/>
    <property type="project" value="UniProtKB-SubCell"/>
</dbReference>
<keyword evidence="4 7" id="KW-0812">Transmembrane</keyword>
<comment type="subcellular location">
    <subcellularLocation>
        <location evidence="1 7">Cell outer membrane</location>
        <topology evidence="1 7">Multi-pass membrane protein</topology>
    </subcellularLocation>
</comment>
<keyword evidence="2 7" id="KW-0813">Transport</keyword>
<dbReference type="NCBIfam" id="TIGR04057">
    <property type="entry name" value="SusC_RagA_signa"/>
    <property type="match status" value="1"/>
</dbReference>
<dbReference type="InterPro" id="IPR039426">
    <property type="entry name" value="TonB-dep_rcpt-like"/>
</dbReference>
<dbReference type="InterPro" id="IPR037066">
    <property type="entry name" value="Plug_dom_sf"/>
</dbReference>
<evidence type="ECO:0000256" key="4">
    <source>
        <dbReference type="ARBA" id="ARBA00022692"/>
    </source>
</evidence>
<comment type="similarity">
    <text evidence="7">Belongs to the TonB-dependent receptor family.</text>
</comment>
<dbReference type="SUPFAM" id="SSF49464">
    <property type="entry name" value="Carboxypeptidase regulatory domain-like"/>
    <property type="match status" value="1"/>
</dbReference>
<evidence type="ECO:0000256" key="5">
    <source>
        <dbReference type="ARBA" id="ARBA00023136"/>
    </source>
</evidence>
<dbReference type="Pfam" id="PF07715">
    <property type="entry name" value="Plug"/>
    <property type="match status" value="1"/>
</dbReference>
<name>A0A412X791_9BACT</name>
<protein>
    <submittedName>
        <fullName evidence="9">SusC/RagA family TonB-linked outer membrane protein</fullName>
    </submittedName>
</protein>
<dbReference type="Gene3D" id="2.60.40.1120">
    <property type="entry name" value="Carboxypeptidase-like, regulatory domain"/>
    <property type="match status" value="1"/>
</dbReference>
<dbReference type="AlphaFoldDB" id="A0A412X791"/>
<dbReference type="InterPro" id="IPR008969">
    <property type="entry name" value="CarboxyPept-like_regulatory"/>
</dbReference>
<keyword evidence="3 7" id="KW-1134">Transmembrane beta strand</keyword>
<sequence>MKPLYIKFTITWILIFLIYSISSSLYAQNKTLKVTGTVYDESGITLPSVTITVKGQKGVGVLSDNDGKFTISVPEGATLVFSFVGMKSQEVIVNAKQIPYKVILQEDSKSLEEVVVTGYQTLKKHEVVGSTYTVKGDDVRIAGINRIDAALQGMIPGVSITIPSGLIGSAPQVRVRGTSTVIGNASPVWVIDGIIQEDPLPFAGAQLNDILSSGDLNSAMASISGSSISGLNPDDIESITFLKDASATAIYGVKAANGVIVITTKRGSNTDGRINVNFRTDISMTPRRTYAQTDQMNSADRIALSKEIIESGVPFSKFPQHVGYEGAYLQLINKEISMNEFNQKVTQMEKQNTNWLKLLSRNAVSQNYSLSLSGGNDKLNFYGSVGFNKSLSSYKGNDQSNKTINFSVDAKLRDNLRTKFQFSASQSETDAYYTGVNPEDYALNTSRIIAPNEWYVINESKAYFQMDDGSAIQREIRYNFLNELKHTGNENKNTKFQITGNLIWNITPEIKYELTTAFTRNSSEANIWADDHSYAVSKIRGANYGELVTGENDSWLSLASVLPYGGILNYNNTNQQSYTVRNQLNYGKILDEEGNHALNIALGHEIRGNSYIGQQGTEYGYMPDRGKSVDYDYSQQANKDYILDIYPDINYRETANVPSYRERHSTKLTDQTENYLSYYATLGYTYSTKYTLSFSFRQDASNKFGQNTNNRFNPVLSAGIRWNVSEENFMRRFGWLSNLTLKASYGTQGKAPDISPNLIANFNIAPDILTGEQYLSIKNLPNKDLKWEKTRSFNGGIELSILDNRIYGSIDYYYKKTIDAITYMNIPIENGTPNMAVNNGTIINKGYDISLTVIPVNTKDFRWSINATSGFNRNEIKDNEDNITLGKITDGSVIIDGFALNSFWSFPYIGLSDKGTPNFAIIDQTPGVKTKVETGTLLDYMVYSGVKDPIFSGGLSTSFRYKQLTLSASFNFQLGHHKRLNPFMKSQSNGGRIGQLRIPDPEKNASTQLNKRWRQAGDEKYTDIPAILASDEDLSQYLPDNSLSLSSSGEIYRYQMYNLSDLRVVKADHLRCNSICLAYALPKNQLDKIKLTNLTFALTVTDPFIIKSKKLGKQDPETLSTSATNVIPVVDRQRKFSLSISLGF</sequence>
<comment type="caution">
    <text evidence="9">The sequence shown here is derived from an EMBL/GenBank/DDBJ whole genome shotgun (WGS) entry which is preliminary data.</text>
</comment>
<dbReference type="Proteomes" id="UP000283589">
    <property type="component" value="Unassembled WGS sequence"/>
</dbReference>
<dbReference type="EMBL" id="QRZA01000001">
    <property type="protein sequence ID" value="RGV36768.1"/>
    <property type="molecule type" value="Genomic_DNA"/>
</dbReference>
<dbReference type="InterPro" id="IPR023997">
    <property type="entry name" value="TonB-dep_OMP_SusC/RagA_CS"/>
</dbReference>
<proteinExistence type="inferred from homology"/>
<evidence type="ECO:0000313" key="9">
    <source>
        <dbReference type="EMBL" id="RGV36768.1"/>
    </source>
</evidence>
<dbReference type="Gene3D" id="2.170.130.10">
    <property type="entry name" value="TonB-dependent receptor, plug domain"/>
    <property type="match status" value="1"/>
</dbReference>
<dbReference type="InterPro" id="IPR036942">
    <property type="entry name" value="Beta-barrel_TonB_sf"/>
</dbReference>
<accession>A0A412X791</accession>
<dbReference type="Gene3D" id="2.40.170.20">
    <property type="entry name" value="TonB-dependent receptor, beta-barrel domain"/>
    <property type="match status" value="1"/>
</dbReference>
<dbReference type="SUPFAM" id="SSF56935">
    <property type="entry name" value="Porins"/>
    <property type="match status" value="1"/>
</dbReference>
<evidence type="ECO:0000259" key="8">
    <source>
        <dbReference type="Pfam" id="PF07715"/>
    </source>
</evidence>
<keyword evidence="6 7" id="KW-0998">Cell outer membrane</keyword>
<dbReference type="Pfam" id="PF13715">
    <property type="entry name" value="CarbopepD_reg_2"/>
    <property type="match status" value="1"/>
</dbReference>
<organism evidence="9 10">
    <name type="scientific">Butyricimonas virosa</name>
    <dbReference type="NCBI Taxonomy" id="544645"/>
    <lineage>
        <taxon>Bacteria</taxon>
        <taxon>Pseudomonadati</taxon>
        <taxon>Bacteroidota</taxon>
        <taxon>Bacteroidia</taxon>
        <taxon>Bacteroidales</taxon>
        <taxon>Odoribacteraceae</taxon>
        <taxon>Butyricimonas</taxon>
    </lineage>
</organism>
<feature type="domain" description="TonB-dependent receptor plug" evidence="8">
    <location>
        <begin position="124"/>
        <end position="259"/>
    </location>
</feature>
<dbReference type="STRING" id="1121130.GCA_000519105_03751"/>
<dbReference type="NCBIfam" id="TIGR04056">
    <property type="entry name" value="OMP_RagA_SusC"/>
    <property type="match status" value="1"/>
</dbReference>
<reference evidence="9 10" key="1">
    <citation type="submission" date="2018-08" db="EMBL/GenBank/DDBJ databases">
        <title>A genome reference for cultivated species of the human gut microbiota.</title>
        <authorList>
            <person name="Zou Y."/>
            <person name="Xue W."/>
            <person name="Luo G."/>
        </authorList>
    </citation>
    <scope>NUCLEOTIDE SEQUENCE [LARGE SCALE GENOMIC DNA]</scope>
    <source>
        <strain evidence="9 10">AF14-49</strain>
    </source>
</reference>
<evidence type="ECO:0000256" key="1">
    <source>
        <dbReference type="ARBA" id="ARBA00004571"/>
    </source>
</evidence>
<dbReference type="RefSeq" id="WP_118258333.1">
    <property type="nucleotide sequence ID" value="NZ_CALBWO010000038.1"/>
</dbReference>
<keyword evidence="5 7" id="KW-0472">Membrane</keyword>
<evidence type="ECO:0000256" key="7">
    <source>
        <dbReference type="PROSITE-ProRule" id="PRU01360"/>
    </source>
</evidence>
<dbReference type="PROSITE" id="PS52016">
    <property type="entry name" value="TONB_DEPENDENT_REC_3"/>
    <property type="match status" value="1"/>
</dbReference>
<dbReference type="InterPro" id="IPR012910">
    <property type="entry name" value="Plug_dom"/>
</dbReference>
<evidence type="ECO:0000256" key="2">
    <source>
        <dbReference type="ARBA" id="ARBA00022448"/>
    </source>
</evidence>